<dbReference type="CDD" id="cd06579">
    <property type="entry name" value="TM_PBP1_transp_AraH_like"/>
    <property type="match status" value="1"/>
</dbReference>
<dbReference type="EMBL" id="LDZY01000001">
    <property type="protein sequence ID" value="KLU67620.1"/>
    <property type="molecule type" value="Genomic_DNA"/>
</dbReference>
<evidence type="ECO:0000256" key="1">
    <source>
        <dbReference type="ARBA" id="ARBA00004651"/>
    </source>
</evidence>
<evidence type="ECO:0000256" key="2">
    <source>
        <dbReference type="ARBA" id="ARBA00022475"/>
    </source>
</evidence>
<evidence type="ECO:0000256" key="6">
    <source>
        <dbReference type="SAM" id="Phobius"/>
    </source>
</evidence>
<dbReference type="PANTHER" id="PTHR32196">
    <property type="entry name" value="ABC TRANSPORTER PERMEASE PROTEIN YPHD-RELATED-RELATED"/>
    <property type="match status" value="1"/>
</dbReference>
<proteinExistence type="predicted"/>
<feature type="transmembrane region" description="Helical" evidence="6">
    <location>
        <begin position="158"/>
        <end position="179"/>
    </location>
</feature>
<keyword evidence="5 6" id="KW-0472">Membrane</keyword>
<sequence>MERIIKTIKRYHLGPTIGLIILIFILSFATAKFFTFGNLRNVALQISVNALIAVGMTFVILTSGIDLSVGSTLALSAALASQLMVGHVNPWVAVIAALAFGGVAGAVNGLFVAYAGLAPFIVTLGTMTLFRGMTEIYTNGMPIYNLPQEFAKFGTGTFLEIPIPVWVMAFVLITAWVVLHRTIAGRRIYAIGGNERVSFLAGVPVKRYLLSVYVVSGILASLAGIILASRLGSAEPTAGVGYELDAITAVVLGGTSLAGGEGTLVGTLIGALILGIIDNGLNLLNVNSFYQDAVKGLIILAAIMLDRKKSSAR</sequence>
<accession>A0A0J1FW16</accession>
<keyword evidence="3 6" id="KW-0812">Transmembrane</keyword>
<feature type="transmembrane region" description="Helical" evidence="6">
    <location>
        <begin position="249"/>
        <end position="277"/>
    </location>
</feature>
<feature type="transmembrane region" description="Helical" evidence="6">
    <location>
        <begin position="117"/>
        <end position="137"/>
    </location>
</feature>
<dbReference type="GO" id="GO:0005886">
    <property type="term" value="C:plasma membrane"/>
    <property type="evidence" value="ECO:0007669"/>
    <property type="project" value="UniProtKB-SubCell"/>
</dbReference>
<dbReference type="GO" id="GO:0022857">
    <property type="term" value="F:transmembrane transporter activity"/>
    <property type="evidence" value="ECO:0007669"/>
    <property type="project" value="InterPro"/>
</dbReference>
<feature type="transmembrane region" description="Helical" evidence="6">
    <location>
        <begin position="12"/>
        <end position="34"/>
    </location>
</feature>
<dbReference type="Pfam" id="PF02653">
    <property type="entry name" value="BPD_transp_2"/>
    <property type="match status" value="1"/>
</dbReference>
<reference evidence="7 8" key="1">
    <citation type="submission" date="2015-06" db="EMBL/GenBank/DDBJ databases">
        <title>Draft genome of the moderately acidophilic sulfate reducer Candidatus Desulfosporosinus acididurans strain M1.</title>
        <authorList>
            <person name="Poehlein A."/>
            <person name="Petzsch P."/>
            <person name="Johnson B.D."/>
            <person name="Schloemann M."/>
            <person name="Daniel R."/>
            <person name="Muehling M."/>
        </authorList>
    </citation>
    <scope>NUCLEOTIDE SEQUENCE [LARGE SCALE GENOMIC DNA]</scope>
    <source>
        <strain evidence="7 8">M1</strain>
    </source>
</reference>
<keyword evidence="2" id="KW-1003">Cell membrane</keyword>
<name>A0A0J1FW16_9FIRM</name>
<dbReference type="PATRIC" id="fig|476652.3.peg.14"/>
<evidence type="ECO:0000256" key="3">
    <source>
        <dbReference type="ARBA" id="ARBA00022692"/>
    </source>
</evidence>
<keyword evidence="8" id="KW-1185">Reference proteome</keyword>
<feature type="transmembrane region" description="Helical" evidence="6">
    <location>
        <begin position="46"/>
        <end position="79"/>
    </location>
</feature>
<feature type="transmembrane region" description="Helical" evidence="6">
    <location>
        <begin position="208"/>
        <end position="228"/>
    </location>
</feature>
<organism evidence="7 8">
    <name type="scientific">Desulfosporosinus acididurans</name>
    <dbReference type="NCBI Taxonomy" id="476652"/>
    <lineage>
        <taxon>Bacteria</taxon>
        <taxon>Bacillati</taxon>
        <taxon>Bacillota</taxon>
        <taxon>Clostridia</taxon>
        <taxon>Eubacteriales</taxon>
        <taxon>Desulfitobacteriaceae</taxon>
        <taxon>Desulfosporosinus</taxon>
    </lineage>
</organism>
<evidence type="ECO:0000256" key="5">
    <source>
        <dbReference type="ARBA" id="ARBA00023136"/>
    </source>
</evidence>
<protein>
    <submittedName>
        <fullName evidence="7">Ribose transport system permease protein RbsC</fullName>
    </submittedName>
</protein>
<evidence type="ECO:0000313" key="7">
    <source>
        <dbReference type="EMBL" id="KLU67620.1"/>
    </source>
</evidence>
<comment type="caution">
    <text evidence="7">The sequence shown here is derived from an EMBL/GenBank/DDBJ whole genome shotgun (WGS) entry which is preliminary data.</text>
</comment>
<dbReference type="RefSeq" id="WP_047808014.1">
    <property type="nucleotide sequence ID" value="NZ_LDZY01000001.1"/>
</dbReference>
<feature type="transmembrane region" description="Helical" evidence="6">
    <location>
        <begin position="91"/>
        <end position="111"/>
    </location>
</feature>
<gene>
    <name evidence="7" type="primary">rbsC</name>
    <name evidence="7" type="ORF">DEAC_c00140</name>
</gene>
<evidence type="ECO:0000256" key="4">
    <source>
        <dbReference type="ARBA" id="ARBA00022989"/>
    </source>
</evidence>
<keyword evidence="4 6" id="KW-1133">Transmembrane helix</keyword>
<dbReference type="AlphaFoldDB" id="A0A0J1FW16"/>
<dbReference type="Proteomes" id="UP000036356">
    <property type="component" value="Unassembled WGS sequence"/>
</dbReference>
<comment type="subcellular location">
    <subcellularLocation>
        <location evidence="1">Cell membrane</location>
        <topology evidence="1">Multi-pass membrane protein</topology>
    </subcellularLocation>
</comment>
<evidence type="ECO:0000313" key="8">
    <source>
        <dbReference type="Proteomes" id="UP000036356"/>
    </source>
</evidence>
<dbReference type="STRING" id="476652.DEAC_c00140"/>
<dbReference type="InterPro" id="IPR001851">
    <property type="entry name" value="ABC_transp_permease"/>
</dbReference>
<dbReference type="PANTHER" id="PTHR32196:SF72">
    <property type="entry name" value="RIBOSE IMPORT PERMEASE PROTEIN RBSC"/>
    <property type="match status" value="1"/>
</dbReference>